<evidence type="ECO:0000313" key="2">
    <source>
        <dbReference type="Proteomes" id="UP000175852"/>
    </source>
</evidence>
<comment type="caution">
    <text evidence="1">The sequence shown here is derived from an EMBL/GenBank/DDBJ whole genome shotgun (WGS) entry which is preliminary data.</text>
</comment>
<gene>
    <name evidence="1" type="ORF">BIY41_00945</name>
</gene>
<dbReference type="EMBL" id="MKCQ01000001">
    <property type="protein sequence ID" value="OEY91226.1"/>
    <property type="molecule type" value="Genomic_DNA"/>
</dbReference>
<proteinExistence type="predicted"/>
<reference evidence="1 2" key="1">
    <citation type="submission" date="2016-09" db="EMBL/GenBank/DDBJ databases">
        <authorList>
            <person name="Wen S.-F."/>
            <person name="Lo A.-C."/>
            <person name="Lin C.-J."/>
            <person name="Tseng T.-T."/>
        </authorList>
    </citation>
    <scope>NUCLEOTIDE SEQUENCE [LARGE SCALE GENOMIC DNA]</scope>
    <source>
        <strain evidence="1 2">12609</strain>
    </source>
</reference>
<dbReference type="AlphaFoldDB" id="A0AAX0I2Z3"/>
<name>A0AAX0I2Z3_XANCG</name>
<evidence type="ECO:0000313" key="1">
    <source>
        <dbReference type="EMBL" id="OEY91226.1"/>
    </source>
</evidence>
<accession>A0AAX0I2Z3</accession>
<dbReference type="Proteomes" id="UP000175852">
    <property type="component" value="Unassembled WGS sequence"/>
</dbReference>
<sequence length="67" mass="7456">MRLFELWYANGRKIGAMLHCDAAAERYAWTILRRARLPSLPRTAAAQGLALIGWRSALSSAVPQQCV</sequence>
<organism evidence="1 2">
    <name type="scientific">Xanthomonas campestris pv. glycines</name>
    <dbReference type="NCBI Taxonomy" id="473421"/>
    <lineage>
        <taxon>Bacteria</taxon>
        <taxon>Pseudomonadati</taxon>
        <taxon>Pseudomonadota</taxon>
        <taxon>Gammaproteobacteria</taxon>
        <taxon>Lysobacterales</taxon>
        <taxon>Lysobacteraceae</taxon>
        <taxon>Xanthomonas</taxon>
    </lineage>
</organism>
<protein>
    <recommendedName>
        <fullName evidence="3">DUF393 domain-containing protein</fullName>
    </recommendedName>
</protein>
<evidence type="ECO:0008006" key="3">
    <source>
        <dbReference type="Google" id="ProtNLM"/>
    </source>
</evidence>